<keyword evidence="1" id="KW-0732">Signal</keyword>
<accession>A0ABZ0RZ85</accession>
<feature type="chain" id="PRO_5047077988" evidence="1">
    <location>
        <begin position="30"/>
        <end position="213"/>
    </location>
</feature>
<reference evidence="2 3" key="1">
    <citation type="submission" date="2023-09" db="EMBL/GenBank/DDBJ databases">
        <authorList>
            <person name="Page C.A."/>
            <person name="Perez-Diaz I.M."/>
        </authorList>
    </citation>
    <scope>NUCLEOTIDE SEQUENCE [LARGE SCALE GENOMIC DNA]</scope>
    <source>
        <strain evidence="2 3">Ll15</strain>
    </source>
</reference>
<evidence type="ECO:0000313" key="3">
    <source>
        <dbReference type="Proteomes" id="UP001322664"/>
    </source>
</evidence>
<gene>
    <name evidence="2" type="ORF">R6U77_03100</name>
</gene>
<dbReference type="EMBL" id="CP137624">
    <property type="protein sequence ID" value="WPK12704.1"/>
    <property type="molecule type" value="Genomic_DNA"/>
</dbReference>
<organism evidence="2 3">
    <name type="scientific">Lysinibacillus louembei</name>
    <dbReference type="NCBI Taxonomy" id="1470088"/>
    <lineage>
        <taxon>Bacteria</taxon>
        <taxon>Bacillati</taxon>
        <taxon>Bacillota</taxon>
        <taxon>Bacilli</taxon>
        <taxon>Bacillales</taxon>
        <taxon>Bacillaceae</taxon>
        <taxon>Lysinibacillus</taxon>
    </lineage>
</organism>
<sequence length="213" mass="23871">MNKLKFPTIFTTAALSLSIWGISSNFAHANEGNSIPRVTHEKQGHLDITTYYYDEPVNYDFQTYMLPNYTPYYIPDDFKEYALSTQTLYKQKAWGSEIRNDSPLADSVTRSVARTKFANGKIGASAETAVNWKLIQGKVGINGEAAWGSSTTITVSYNIQLPAKHKTYVEIGTRAVKSTGSIVEYRSGVEVKRTAVNVDYSYDEYMDKKSTPL</sequence>
<evidence type="ECO:0000256" key="1">
    <source>
        <dbReference type="SAM" id="SignalP"/>
    </source>
</evidence>
<name>A0ABZ0RZ85_9BACI</name>
<proteinExistence type="predicted"/>
<feature type="signal peptide" evidence="1">
    <location>
        <begin position="1"/>
        <end position="29"/>
    </location>
</feature>
<dbReference type="Proteomes" id="UP001322664">
    <property type="component" value="Chromosome"/>
</dbReference>
<protein>
    <submittedName>
        <fullName evidence="2">Uncharacterized protein</fullName>
    </submittedName>
</protein>
<dbReference type="RefSeq" id="WP_319837397.1">
    <property type="nucleotide sequence ID" value="NZ_CP137624.1"/>
</dbReference>
<evidence type="ECO:0000313" key="2">
    <source>
        <dbReference type="EMBL" id="WPK12704.1"/>
    </source>
</evidence>
<keyword evidence="3" id="KW-1185">Reference proteome</keyword>